<dbReference type="RefSeq" id="WP_340358096.1">
    <property type="nucleotide sequence ID" value="NZ_JBBKZU010000007.1"/>
</dbReference>
<dbReference type="InterPro" id="IPR006680">
    <property type="entry name" value="Amidohydro-rel"/>
</dbReference>
<keyword evidence="3" id="KW-1185">Reference proteome</keyword>
<protein>
    <submittedName>
        <fullName evidence="2">Amidohydrolase family protein</fullName>
    </submittedName>
</protein>
<dbReference type="PANTHER" id="PTHR35563">
    <property type="entry name" value="BARREL METAL-DEPENDENT HYDROLASE, PUTATIVE (AFU_ORTHOLOGUE AFUA_1G16240)-RELATED"/>
    <property type="match status" value="1"/>
</dbReference>
<dbReference type="InterPro" id="IPR052358">
    <property type="entry name" value="Aro_Compnd_Degr_Hydrolases"/>
</dbReference>
<gene>
    <name evidence="2" type="ORF">WKW77_17305</name>
</gene>
<comment type="caution">
    <text evidence="2">The sequence shown here is derived from an EMBL/GenBank/DDBJ whole genome shotgun (WGS) entry which is preliminary data.</text>
</comment>
<reference evidence="2 3" key="1">
    <citation type="submission" date="2024-03" db="EMBL/GenBank/DDBJ databases">
        <title>Novel species of the genus Variovorax.</title>
        <authorList>
            <person name="Liu Q."/>
            <person name="Xin Y.-H."/>
        </authorList>
    </citation>
    <scope>NUCLEOTIDE SEQUENCE [LARGE SCALE GENOMIC DNA]</scope>
    <source>
        <strain evidence="2 3">KACC 18899</strain>
    </source>
</reference>
<feature type="domain" description="Amidohydrolase-related" evidence="1">
    <location>
        <begin position="13"/>
        <end position="272"/>
    </location>
</feature>
<accession>A0ABU8VH94</accession>
<name>A0ABU8VH94_9BURK</name>
<dbReference type="Proteomes" id="UP001365846">
    <property type="component" value="Unassembled WGS sequence"/>
</dbReference>
<evidence type="ECO:0000259" key="1">
    <source>
        <dbReference type="Pfam" id="PF04909"/>
    </source>
</evidence>
<dbReference type="Pfam" id="PF04909">
    <property type="entry name" value="Amidohydro_2"/>
    <property type="match status" value="1"/>
</dbReference>
<evidence type="ECO:0000313" key="2">
    <source>
        <dbReference type="EMBL" id="MEJ8812846.1"/>
    </source>
</evidence>
<dbReference type="EMBL" id="JBBKZU010000007">
    <property type="protein sequence ID" value="MEJ8812846.1"/>
    <property type="molecule type" value="Genomic_DNA"/>
</dbReference>
<dbReference type="SUPFAM" id="SSF51556">
    <property type="entry name" value="Metallo-dependent hydrolases"/>
    <property type="match status" value="1"/>
</dbReference>
<dbReference type="PANTHER" id="PTHR35563:SF2">
    <property type="entry name" value="BARREL METAL-DEPENDENT HYDROLASE, PUTATIVE (AFU_ORTHOLOGUE AFUA_1G16240)-RELATED"/>
    <property type="match status" value="1"/>
</dbReference>
<dbReference type="InterPro" id="IPR032466">
    <property type="entry name" value="Metal_Hydrolase"/>
</dbReference>
<organism evidence="2 3">
    <name type="scientific">Variovorax ureilyticus</name>
    <dbReference type="NCBI Taxonomy" id="1836198"/>
    <lineage>
        <taxon>Bacteria</taxon>
        <taxon>Pseudomonadati</taxon>
        <taxon>Pseudomonadota</taxon>
        <taxon>Betaproteobacteria</taxon>
        <taxon>Burkholderiales</taxon>
        <taxon>Comamonadaceae</taxon>
        <taxon>Variovorax</taxon>
    </lineage>
</organism>
<proteinExistence type="predicted"/>
<sequence>MTKPKEKSLIDAIDTHAHVFHRGLKFIESRRFTPNYDAALDQYLSHLDEQGIARGVLIALSVLGTDNSYLLDSLRSAPERLRGVVAIDPAEDLDRLDDFASAGVVGVRVNLTGGLPVPDFRTGAWSEVAAELARRDWHLEINDRCERLTQSIEPLIDAGVRVVVDHFGMPDAKSGVDDPAFQQLLSFAASRRVWVKLSGDYRFGAELARQAAPLLVDSFKADRLLWASDWPFTQHEGTENYRAQLSKLETWVPNQSDRHVVLCETPAELFKFDKNP</sequence>
<evidence type="ECO:0000313" key="3">
    <source>
        <dbReference type="Proteomes" id="UP001365846"/>
    </source>
</evidence>
<dbReference type="Gene3D" id="3.20.20.140">
    <property type="entry name" value="Metal-dependent hydrolases"/>
    <property type="match status" value="1"/>
</dbReference>